<dbReference type="AlphaFoldDB" id="A0A0H2RX25"/>
<keyword evidence="3" id="KW-1185">Reference proteome</keyword>
<dbReference type="Proteomes" id="UP000053477">
    <property type="component" value="Unassembled WGS sequence"/>
</dbReference>
<evidence type="ECO:0000313" key="2">
    <source>
        <dbReference type="EMBL" id="KLO16610.1"/>
    </source>
</evidence>
<feature type="compositionally biased region" description="Basic and acidic residues" evidence="1">
    <location>
        <begin position="65"/>
        <end position="78"/>
    </location>
</feature>
<proteinExistence type="predicted"/>
<accession>A0A0H2RX25</accession>
<evidence type="ECO:0000256" key="1">
    <source>
        <dbReference type="SAM" id="MobiDB-lite"/>
    </source>
</evidence>
<dbReference type="STRING" id="27342.A0A0H2RX25"/>
<reference evidence="2 3" key="1">
    <citation type="submission" date="2015-04" db="EMBL/GenBank/DDBJ databases">
        <title>Complete genome sequence of Schizopora paradoxa KUC8140, a cosmopolitan wood degrader in East Asia.</title>
        <authorList>
            <consortium name="DOE Joint Genome Institute"/>
            <person name="Min B."/>
            <person name="Park H."/>
            <person name="Jang Y."/>
            <person name="Kim J.-J."/>
            <person name="Kim K.H."/>
            <person name="Pangilinan J."/>
            <person name="Lipzen A."/>
            <person name="Riley R."/>
            <person name="Grigoriev I.V."/>
            <person name="Spatafora J.W."/>
            <person name="Choi I.-G."/>
        </authorList>
    </citation>
    <scope>NUCLEOTIDE SEQUENCE [LARGE SCALE GENOMIC DNA]</scope>
    <source>
        <strain evidence="2 3">KUC8140</strain>
    </source>
</reference>
<organism evidence="2 3">
    <name type="scientific">Schizopora paradoxa</name>
    <dbReference type="NCBI Taxonomy" id="27342"/>
    <lineage>
        <taxon>Eukaryota</taxon>
        <taxon>Fungi</taxon>
        <taxon>Dikarya</taxon>
        <taxon>Basidiomycota</taxon>
        <taxon>Agaricomycotina</taxon>
        <taxon>Agaricomycetes</taxon>
        <taxon>Hymenochaetales</taxon>
        <taxon>Schizoporaceae</taxon>
        <taxon>Schizopora</taxon>
    </lineage>
</organism>
<gene>
    <name evidence="2" type="ORF">SCHPADRAFT_995032</name>
</gene>
<dbReference type="InterPro" id="IPR032675">
    <property type="entry name" value="LRR_dom_sf"/>
</dbReference>
<dbReference type="OrthoDB" id="2269034at2759"/>
<dbReference type="EMBL" id="KQ085914">
    <property type="protein sequence ID" value="KLO16610.1"/>
    <property type="molecule type" value="Genomic_DNA"/>
</dbReference>
<feature type="region of interest" description="Disordered" evidence="1">
    <location>
        <begin position="21"/>
        <end position="79"/>
    </location>
</feature>
<feature type="compositionally biased region" description="Basic and acidic residues" evidence="1">
    <location>
        <begin position="39"/>
        <end position="48"/>
    </location>
</feature>
<dbReference type="InParanoid" id="A0A0H2RX25"/>
<feature type="region of interest" description="Disordered" evidence="1">
    <location>
        <begin position="114"/>
        <end position="137"/>
    </location>
</feature>
<dbReference type="Gene3D" id="3.80.10.10">
    <property type="entry name" value="Ribonuclease Inhibitor"/>
    <property type="match status" value="1"/>
</dbReference>
<sequence length="570" mass="64386">MTSGRVGASMKTWLSRVRLKLRASSRSKRGSSNTMTTKGEPENDKEKTSLQGNQEDGAIALNSESKTRHMDASREQRGCESLPEEILAQILELVAEWAWKEGFEDAPSVAEMSTFPLGRRGDDVTDEGEEDPDPDREELPYPLIFLLVSKRWHDITLDTPILWSYLTITDDSTFDEIGLRLHRSENSPLSIRLSYSGDEDNDEVQGYQMSLLTPHAERWLRFIASSDDPVLLCLFAPIISEESHRMQRLVEYAVKNTPNSDEFGYFPCNIPIFDSPMPSLRKLTLSYEQFPLELLPDTKPTISIQDMFPSLTELELAQMDGLIFASLLKSLDGVPQLRALKINGFHYRHSQRKLIEAAGLVDLKSLEELTIQEIDDEALEFFLDLVSIPNLSSINFIGSQLPQSFVNAKPEHLNLSNIRKLSLISTRFEVDGDEVGHRSQEQLASQLLAEMSGVTSIHCNHICQFFARALLRDPKLEPSSDSYPLLPKLTEISLSGFDGDEIIDIVKERQSVGIPLATLIIDERSILSGAVALRHWEDLQGQVEALRWFKTNVDYEEFLASSLQRLGLRF</sequence>
<dbReference type="SUPFAM" id="SSF52047">
    <property type="entry name" value="RNI-like"/>
    <property type="match status" value="1"/>
</dbReference>
<protein>
    <submittedName>
        <fullName evidence="2">Uncharacterized protein</fullName>
    </submittedName>
</protein>
<evidence type="ECO:0000313" key="3">
    <source>
        <dbReference type="Proteomes" id="UP000053477"/>
    </source>
</evidence>
<feature type="compositionally biased region" description="Acidic residues" evidence="1">
    <location>
        <begin position="124"/>
        <end position="136"/>
    </location>
</feature>
<name>A0A0H2RX25_9AGAM</name>